<comment type="caution">
    <text evidence="3">The sequence shown here is derived from an EMBL/GenBank/DDBJ whole genome shotgun (WGS) entry which is preliminary data.</text>
</comment>
<evidence type="ECO:0000256" key="1">
    <source>
        <dbReference type="SAM" id="MobiDB-lite"/>
    </source>
</evidence>
<dbReference type="Gene3D" id="3.20.20.140">
    <property type="entry name" value="Metal-dependent hydrolases"/>
    <property type="match status" value="1"/>
</dbReference>
<keyword evidence="4" id="KW-1185">Reference proteome</keyword>
<dbReference type="InterPro" id="IPR016195">
    <property type="entry name" value="Pol/histidinol_Pase-like"/>
</dbReference>
<protein>
    <submittedName>
        <fullName evidence="3">PHP domain-containing protein</fullName>
    </submittedName>
</protein>
<dbReference type="RefSeq" id="WP_308197749.1">
    <property type="nucleotide sequence ID" value="NZ_JAMZDZ010000001.1"/>
</dbReference>
<feature type="compositionally biased region" description="Polar residues" evidence="1">
    <location>
        <begin position="32"/>
        <end position="45"/>
    </location>
</feature>
<dbReference type="InterPro" id="IPR050243">
    <property type="entry name" value="PHP_phosphatase"/>
</dbReference>
<accession>A0ABV8LEX5</accession>
<sequence length="329" mass="35517">MAVAHRPDPDADPGYQQDQREDEEPREHHQAGQGSQTCDHGTSPSRVDACAAAQYAVQRVQTMPVWEAGPVNPLRNALRGDCHVHTDWSDGGASLADMVRGAAEQGHDYVVITDHSPRLTIANGLTAARLRRQLAEVSEINAALMGTGLRVLTGIEVDILADGSLDQDPDLLAELDVVVGSVHSGLRDDRAVMTRRMVTALADPNLDILGHCTGRKLRVKTDAAHAASRWRPPSDFDADAVFAAALRYDKAIEVNCRPDRRDPPSELLKRAAGVTGLRFAIDTDAHAVDQLGWQELGCERAQTAGLTADRVVNAMDADALLDWCASHAN</sequence>
<dbReference type="Pfam" id="PF02811">
    <property type="entry name" value="PHP"/>
    <property type="match status" value="1"/>
</dbReference>
<dbReference type="EMBL" id="JBHSAY010000003">
    <property type="protein sequence ID" value="MFC4129451.1"/>
    <property type="molecule type" value="Genomic_DNA"/>
</dbReference>
<evidence type="ECO:0000313" key="4">
    <source>
        <dbReference type="Proteomes" id="UP001595816"/>
    </source>
</evidence>
<dbReference type="InterPro" id="IPR047967">
    <property type="entry name" value="PolX_PHP"/>
</dbReference>
<dbReference type="CDD" id="cd07436">
    <property type="entry name" value="PHP_PolX"/>
    <property type="match status" value="1"/>
</dbReference>
<name>A0ABV8LEX5_9ACTN</name>
<dbReference type="Proteomes" id="UP001595816">
    <property type="component" value="Unassembled WGS sequence"/>
</dbReference>
<feature type="region of interest" description="Disordered" evidence="1">
    <location>
        <begin position="1"/>
        <end position="45"/>
    </location>
</feature>
<dbReference type="SMART" id="SM00481">
    <property type="entry name" value="POLIIIAc"/>
    <property type="match status" value="1"/>
</dbReference>
<dbReference type="InterPro" id="IPR004013">
    <property type="entry name" value="PHP_dom"/>
</dbReference>
<evidence type="ECO:0000259" key="2">
    <source>
        <dbReference type="SMART" id="SM00481"/>
    </source>
</evidence>
<gene>
    <name evidence="3" type="ORF">ACFOZ4_02375</name>
</gene>
<dbReference type="PANTHER" id="PTHR36928">
    <property type="entry name" value="PHOSPHATASE YCDX-RELATED"/>
    <property type="match status" value="1"/>
</dbReference>
<feature type="domain" description="Polymerase/histidinol phosphatase N-terminal" evidence="2">
    <location>
        <begin position="80"/>
        <end position="161"/>
    </location>
</feature>
<dbReference type="InterPro" id="IPR003141">
    <property type="entry name" value="Pol/His_phosphatase_N"/>
</dbReference>
<dbReference type="SUPFAM" id="SSF89550">
    <property type="entry name" value="PHP domain-like"/>
    <property type="match status" value="1"/>
</dbReference>
<organism evidence="3 4">
    <name type="scientific">Hamadaea flava</name>
    <dbReference type="NCBI Taxonomy" id="1742688"/>
    <lineage>
        <taxon>Bacteria</taxon>
        <taxon>Bacillati</taxon>
        <taxon>Actinomycetota</taxon>
        <taxon>Actinomycetes</taxon>
        <taxon>Micromonosporales</taxon>
        <taxon>Micromonosporaceae</taxon>
        <taxon>Hamadaea</taxon>
    </lineage>
</organism>
<proteinExistence type="predicted"/>
<reference evidence="4" key="1">
    <citation type="journal article" date="2019" name="Int. J. Syst. Evol. Microbiol.">
        <title>The Global Catalogue of Microorganisms (GCM) 10K type strain sequencing project: providing services to taxonomists for standard genome sequencing and annotation.</title>
        <authorList>
            <consortium name="The Broad Institute Genomics Platform"/>
            <consortium name="The Broad Institute Genome Sequencing Center for Infectious Disease"/>
            <person name="Wu L."/>
            <person name="Ma J."/>
        </authorList>
    </citation>
    <scope>NUCLEOTIDE SEQUENCE [LARGE SCALE GENOMIC DNA]</scope>
    <source>
        <strain evidence="4">CGMCC 4.7289</strain>
    </source>
</reference>
<dbReference type="PANTHER" id="PTHR36928:SF1">
    <property type="entry name" value="PHOSPHATASE YCDX-RELATED"/>
    <property type="match status" value="1"/>
</dbReference>
<dbReference type="NCBIfam" id="NF005928">
    <property type="entry name" value="PRK07945.1"/>
    <property type="match status" value="1"/>
</dbReference>
<evidence type="ECO:0000313" key="3">
    <source>
        <dbReference type="EMBL" id="MFC4129451.1"/>
    </source>
</evidence>